<feature type="domain" description="Proline-tRNA ligase class II C-terminal" evidence="1">
    <location>
        <begin position="65"/>
        <end position="135"/>
    </location>
</feature>
<proteinExistence type="predicted"/>
<organism evidence="2">
    <name type="scientific">Rhodosorus marinus</name>
    <dbReference type="NCBI Taxonomy" id="101924"/>
    <lineage>
        <taxon>Eukaryota</taxon>
        <taxon>Rhodophyta</taxon>
        <taxon>Stylonematophyceae</taxon>
        <taxon>Stylonematales</taxon>
        <taxon>Stylonemataceae</taxon>
        <taxon>Rhodosorus</taxon>
    </lineage>
</organism>
<dbReference type="EMBL" id="HBHW01015533">
    <property type="protein sequence ID" value="CAE0043936.1"/>
    <property type="molecule type" value="Transcribed_RNA"/>
</dbReference>
<evidence type="ECO:0000313" key="2">
    <source>
        <dbReference type="EMBL" id="CAE0043936.1"/>
    </source>
</evidence>
<gene>
    <name evidence="2" type="ORF">RMAR00112_LOCUS11911</name>
    <name evidence="3" type="ORF">RMAR00112_LOCUS11915</name>
</gene>
<reference evidence="2" key="1">
    <citation type="submission" date="2021-01" db="EMBL/GenBank/DDBJ databases">
        <authorList>
            <person name="Corre E."/>
            <person name="Pelletier E."/>
            <person name="Niang G."/>
            <person name="Scheremetjew M."/>
            <person name="Finn R."/>
            <person name="Kale V."/>
            <person name="Holt S."/>
            <person name="Cochrane G."/>
            <person name="Meng A."/>
            <person name="Brown T."/>
            <person name="Cohen L."/>
        </authorList>
    </citation>
    <scope>NUCLEOTIDE SEQUENCE</scope>
    <source>
        <strain evidence="2">CCMP 769</strain>
    </source>
</reference>
<dbReference type="SMART" id="SM00946">
    <property type="entry name" value="ProRS-C_1"/>
    <property type="match status" value="1"/>
</dbReference>
<accession>A0A7S2ZM92</accession>
<dbReference type="GO" id="GO:0006433">
    <property type="term" value="P:prolyl-tRNA aminoacylation"/>
    <property type="evidence" value="ECO:0007669"/>
    <property type="project" value="InterPro"/>
</dbReference>
<dbReference type="InterPro" id="IPR004499">
    <property type="entry name" value="Pro-tRNA-ligase_IIa_arc-type"/>
</dbReference>
<dbReference type="GO" id="GO:0004827">
    <property type="term" value="F:proline-tRNA ligase activity"/>
    <property type="evidence" value="ECO:0007669"/>
    <property type="project" value="InterPro"/>
</dbReference>
<dbReference type="InterPro" id="IPR017449">
    <property type="entry name" value="Pro-tRNA_synth_II"/>
</dbReference>
<sequence length="135" mass="15345">MEMGPRDVEKGSVFCARRIGGPKFGLAVDENFEDNVDDVMDKIQQEMYSTAKNRLDELTKPVSSYEEMKAALDSGETGFFLAPWKEDDDNEDKIKEDCKATIRCYPMDSQEEAEDKLCFYSGEPATHMAIFARAY</sequence>
<dbReference type="AlphaFoldDB" id="A0A7S2ZM92"/>
<dbReference type="GO" id="GO:0005524">
    <property type="term" value="F:ATP binding"/>
    <property type="evidence" value="ECO:0007669"/>
    <property type="project" value="InterPro"/>
</dbReference>
<dbReference type="SUPFAM" id="SSF64586">
    <property type="entry name" value="C-terminal domain of ProRS"/>
    <property type="match status" value="1"/>
</dbReference>
<protein>
    <recommendedName>
        <fullName evidence="1">Proline-tRNA ligase class II C-terminal domain-containing protein</fullName>
    </recommendedName>
</protein>
<evidence type="ECO:0000259" key="1">
    <source>
        <dbReference type="SMART" id="SM00946"/>
    </source>
</evidence>
<dbReference type="PANTHER" id="PTHR43382:SF3">
    <property type="entry name" value="PROLINE--TRNA LIGASE, CHLOROPLASTIC_MITOCHONDRIAL"/>
    <property type="match status" value="1"/>
</dbReference>
<dbReference type="GO" id="GO:0017101">
    <property type="term" value="C:aminoacyl-tRNA synthetase multienzyme complex"/>
    <property type="evidence" value="ECO:0007669"/>
    <property type="project" value="TreeGrafter"/>
</dbReference>
<evidence type="ECO:0000313" key="3">
    <source>
        <dbReference type="EMBL" id="CAE0043940.1"/>
    </source>
</evidence>
<name>A0A7S2ZM92_9RHOD</name>
<dbReference type="PANTHER" id="PTHR43382">
    <property type="entry name" value="PROLYL-TRNA SYNTHETASE"/>
    <property type="match status" value="1"/>
</dbReference>
<dbReference type="Gene3D" id="3.30.110.30">
    <property type="entry name" value="C-terminal domain of ProRS"/>
    <property type="match status" value="1"/>
</dbReference>
<dbReference type="Pfam" id="PF09180">
    <property type="entry name" value="ProRS-C_1"/>
    <property type="match status" value="1"/>
</dbReference>
<dbReference type="InterPro" id="IPR016061">
    <property type="entry name" value="Pro-tRNA_ligase_II_C"/>
</dbReference>
<dbReference type="EMBL" id="HBHW01015537">
    <property type="protein sequence ID" value="CAE0043940.1"/>
    <property type="molecule type" value="Transcribed_RNA"/>
</dbReference>
<dbReference type="GO" id="GO:0005737">
    <property type="term" value="C:cytoplasm"/>
    <property type="evidence" value="ECO:0007669"/>
    <property type="project" value="InterPro"/>
</dbReference>